<dbReference type="EMBL" id="JAIWOZ010000003">
    <property type="protein sequence ID" value="KAH6607898.1"/>
    <property type="molecule type" value="Genomic_DNA"/>
</dbReference>
<dbReference type="AlphaFoldDB" id="A0A9P8TWW7"/>
<keyword evidence="2" id="KW-1185">Reference proteome</keyword>
<reference evidence="1" key="1">
    <citation type="submission" date="2021-08" db="EMBL/GenBank/DDBJ databases">
        <title>Chromosome-Level Trichoderma cornu-damae using Hi-C Data.</title>
        <authorList>
            <person name="Kim C.S."/>
        </authorList>
    </citation>
    <scope>NUCLEOTIDE SEQUENCE</scope>
    <source>
        <strain evidence="1">KA19-0412C</strain>
    </source>
</reference>
<evidence type="ECO:0000313" key="2">
    <source>
        <dbReference type="Proteomes" id="UP000827724"/>
    </source>
</evidence>
<organism evidence="1 2">
    <name type="scientific">Trichoderma cornu-damae</name>
    <dbReference type="NCBI Taxonomy" id="654480"/>
    <lineage>
        <taxon>Eukaryota</taxon>
        <taxon>Fungi</taxon>
        <taxon>Dikarya</taxon>
        <taxon>Ascomycota</taxon>
        <taxon>Pezizomycotina</taxon>
        <taxon>Sordariomycetes</taxon>
        <taxon>Hypocreomycetidae</taxon>
        <taxon>Hypocreales</taxon>
        <taxon>Hypocreaceae</taxon>
        <taxon>Trichoderma</taxon>
    </lineage>
</organism>
<gene>
    <name evidence="1" type="ORF">Trco_004211</name>
</gene>
<accession>A0A9P8TWW7</accession>
<comment type="caution">
    <text evidence="1">The sequence shown here is derived from an EMBL/GenBank/DDBJ whole genome shotgun (WGS) entry which is preliminary data.</text>
</comment>
<proteinExistence type="predicted"/>
<protein>
    <submittedName>
        <fullName evidence="1">Uncharacterized protein</fullName>
    </submittedName>
</protein>
<sequence length="111" mass="12090">MEDVCGAIFVKDISESVASSVAKCKECMVGWGTGARRSVIYGVGGDVVNGSRRIRYGGLFQFSAGGARLSIFACFWVALLVPRASRPLRVVSHGECRIRFNGLWMVVDRES</sequence>
<name>A0A9P8TWW7_9HYPO</name>
<evidence type="ECO:0000313" key="1">
    <source>
        <dbReference type="EMBL" id="KAH6607898.1"/>
    </source>
</evidence>
<dbReference type="Proteomes" id="UP000827724">
    <property type="component" value="Unassembled WGS sequence"/>
</dbReference>